<keyword evidence="6 13" id="KW-0349">Heme</keyword>
<sequence>MGSVGWSRLQFGFTITYHYLFPQLTMGLALLIVVFKALALRTKKPEYDDLARFWARIFGINFAVGVVTGIPMEFQFGTNWARFSNFSGGVIGLTLAMEGMFAFFAESAFLGLFLFGEKRIGPRAHFVSAFMIFVGSWLSGYFIVATNAFMQHPAGHTLDESGRLVLSDVFAFLFNPWALWQYAHTMSAAVITSAFVVCAVAAYWTLMHRHERHARTALRVGIVAGLIACVMQIFPTGDQHGKMVAAHQPAALAAMEGKFETSTHAELAIIGQPNIEERRLENPIVVPHILSFLAYGSFGAQVKGLDDIPHDEWPDNIELLYYAYHVMVGLGTLLVAIMGIAALLLYKDRLMRTRPVLWVLMLSFPFPYIATTAGWMTAELGRQPWLVYGLMRTVHGSSPRVSSGSVAFTTIGYMGLYTLLSVLFVFLVGRAVARGPEHHGPEHQGENDAEHEPKPQEA</sequence>
<feature type="transmembrane region" description="Helical" evidence="13">
    <location>
        <begin position="406"/>
        <end position="428"/>
    </location>
</feature>
<keyword evidence="3 13" id="KW-0813">Transport</keyword>
<dbReference type="PATRIC" id="fig|1391654.3.peg.10204"/>
<dbReference type="GO" id="GO:0016682">
    <property type="term" value="F:oxidoreductase activity, acting on diphenols and related substances as donors, oxygen as acceptor"/>
    <property type="evidence" value="ECO:0007669"/>
    <property type="project" value="TreeGrafter"/>
</dbReference>
<feature type="region of interest" description="Disordered" evidence="14">
    <location>
        <begin position="437"/>
        <end position="458"/>
    </location>
</feature>
<evidence type="ECO:0000313" key="16">
    <source>
        <dbReference type="Proteomes" id="UP000064967"/>
    </source>
</evidence>
<keyword evidence="8 13" id="KW-0479">Metal-binding</keyword>
<dbReference type="GO" id="GO:0005886">
    <property type="term" value="C:plasma membrane"/>
    <property type="evidence" value="ECO:0007669"/>
    <property type="project" value="UniProtKB-SubCell"/>
</dbReference>
<evidence type="ECO:0000256" key="10">
    <source>
        <dbReference type="ARBA" id="ARBA00022989"/>
    </source>
</evidence>
<protein>
    <submittedName>
        <fullName evidence="15">Cytochrome d ubiquinol oxidase subunit I</fullName>
    </submittedName>
</protein>
<feature type="transmembrane region" description="Helical" evidence="13">
    <location>
        <begin position="90"/>
        <end position="115"/>
    </location>
</feature>
<evidence type="ECO:0000256" key="11">
    <source>
        <dbReference type="ARBA" id="ARBA00023004"/>
    </source>
</evidence>
<dbReference type="GO" id="GO:0009055">
    <property type="term" value="F:electron transfer activity"/>
    <property type="evidence" value="ECO:0007669"/>
    <property type="project" value="UniProtKB-UniRule"/>
</dbReference>
<dbReference type="EMBL" id="CP012333">
    <property type="protein sequence ID" value="AKV03404.1"/>
    <property type="molecule type" value="Genomic_DNA"/>
</dbReference>
<keyword evidence="12 13" id="KW-0472">Membrane</keyword>
<evidence type="ECO:0000256" key="3">
    <source>
        <dbReference type="ARBA" id="ARBA00022448"/>
    </source>
</evidence>
<evidence type="ECO:0000256" key="5">
    <source>
        <dbReference type="ARBA" id="ARBA00022519"/>
    </source>
</evidence>
<keyword evidence="4 13" id="KW-1003">Cell membrane</keyword>
<evidence type="ECO:0000313" key="15">
    <source>
        <dbReference type="EMBL" id="AKV03404.1"/>
    </source>
</evidence>
<feature type="transmembrane region" description="Helical" evidence="13">
    <location>
        <begin position="182"/>
        <end position="204"/>
    </location>
</feature>
<evidence type="ECO:0000256" key="9">
    <source>
        <dbReference type="ARBA" id="ARBA00022982"/>
    </source>
</evidence>
<accession>A0A0K1QCD1</accession>
<keyword evidence="11 13" id="KW-0408">Iron</keyword>
<feature type="transmembrane region" description="Helical" evidence="13">
    <location>
        <begin position="20"/>
        <end position="41"/>
    </location>
</feature>
<evidence type="ECO:0000256" key="7">
    <source>
        <dbReference type="ARBA" id="ARBA00022692"/>
    </source>
</evidence>
<evidence type="ECO:0000256" key="1">
    <source>
        <dbReference type="ARBA" id="ARBA00004429"/>
    </source>
</evidence>
<keyword evidence="9 13" id="KW-0249">Electron transport</keyword>
<dbReference type="Proteomes" id="UP000064967">
    <property type="component" value="Chromosome"/>
</dbReference>
<dbReference type="GO" id="GO:0019646">
    <property type="term" value="P:aerobic electron transport chain"/>
    <property type="evidence" value="ECO:0007669"/>
    <property type="project" value="InterPro"/>
</dbReference>
<dbReference type="KEGG" id="llu:AKJ09_10067"/>
<feature type="transmembrane region" description="Helical" evidence="13">
    <location>
        <begin position="216"/>
        <end position="234"/>
    </location>
</feature>
<evidence type="ECO:0000256" key="6">
    <source>
        <dbReference type="ARBA" id="ARBA00022617"/>
    </source>
</evidence>
<dbReference type="GO" id="GO:0070069">
    <property type="term" value="C:cytochrome complex"/>
    <property type="evidence" value="ECO:0007669"/>
    <property type="project" value="UniProtKB-UniRule"/>
</dbReference>
<keyword evidence="5" id="KW-0997">Cell inner membrane</keyword>
<keyword evidence="7 13" id="KW-0812">Transmembrane</keyword>
<feature type="transmembrane region" description="Helical" evidence="13">
    <location>
        <begin position="322"/>
        <end position="345"/>
    </location>
</feature>
<evidence type="ECO:0000256" key="12">
    <source>
        <dbReference type="ARBA" id="ARBA00023136"/>
    </source>
</evidence>
<evidence type="ECO:0000256" key="2">
    <source>
        <dbReference type="ARBA" id="ARBA00009819"/>
    </source>
</evidence>
<proteinExistence type="inferred from homology"/>
<comment type="subcellular location">
    <subcellularLocation>
        <location evidence="1">Cell inner membrane</location>
        <topology evidence="1">Multi-pass membrane protein</topology>
    </subcellularLocation>
</comment>
<dbReference type="Pfam" id="PF01654">
    <property type="entry name" value="Cyt_bd_oxida_I"/>
    <property type="match status" value="1"/>
</dbReference>
<dbReference type="PANTHER" id="PTHR30365:SF0">
    <property type="entry name" value="CYTOCHROME BD-I UBIQUINOL OXIDASE SUBUNIT 1"/>
    <property type="match status" value="1"/>
</dbReference>
<feature type="transmembrane region" description="Helical" evidence="13">
    <location>
        <begin position="53"/>
        <end position="70"/>
    </location>
</feature>
<keyword evidence="10 13" id="KW-1133">Transmembrane helix</keyword>
<reference evidence="15 16" key="1">
    <citation type="submission" date="2015-08" db="EMBL/GenBank/DDBJ databases">
        <authorList>
            <person name="Babu N.S."/>
            <person name="Beckwith C.J."/>
            <person name="Beseler K.G."/>
            <person name="Brison A."/>
            <person name="Carone J.V."/>
            <person name="Caskin T.P."/>
            <person name="Diamond M."/>
            <person name="Durham M.E."/>
            <person name="Foxe J.M."/>
            <person name="Go M."/>
            <person name="Henderson B.A."/>
            <person name="Jones I.B."/>
            <person name="McGettigan J.A."/>
            <person name="Micheletti S.J."/>
            <person name="Nasrallah M.E."/>
            <person name="Ortiz D."/>
            <person name="Piller C.R."/>
            <person name="Privatt S.R."/>
            <person name="Schneider S.L."/>
            <person name="Sharp S."/>
            <person name="Smith T.C."/>
            <person name="Stanton J.D."/>
            <person name="Ullery H.E."/>
            <person name="Wilson R.J."/>
            <person name="Serrano M.G."/>
            <person name="Buck G."/>
            <person name="Lee V."/>
            <person name="Wang Y."/>
            <person name="Carvalho R."/>
            <person name="Voegtly L."/>
            <person name="Shi R."/>
            <person name="Duckworth R."/>
            <person name="Johnson A."/>
            <person name="Loviza R."/>
            <person name="Walstead R."/>
            <person name="Shah Z."/>
            <person name="Kiflezghi M."/>
            <person name="Wade K."/>
            <person name="Ball S.L."/>
            <person name="Bradley K.W."/>
            <person name="Asai D.J."/>
            <person name="Bowman C.A."/>
            <person name="Russell D.A."/>
            <person name="Pope W.H."/>
            <person name="Jacobs-Sera D."/>
            <person name="Hendrix R.W."/>
            <person name="Hatfull G.F."/>
        </authorList>
    </citation>
    <scope>NUCLEOTIDE SEQUENCE [LARGE SCALE GENOMIC DNA]</scope>
    <source>
        <strain evidence="15 16">DSM 27648</strain>
    </source>
</reference>
<evidence type="ECO:0000256" key="4">
    <source>
        <dbReference type="ARBA" id="ARBA00022475"/>
    </source>
</evidence>
<dbReference type="InterPro" id="IPR002585">
    <property type="entry name" value="Cyt-d_ubiquinol_oxidase_su_1"/>
</dbReference>
<dbReference type="PIRSF" id="PIRSF006446">
    <property type="entry name" value="Cyt_quinol_oxidase_1"/>
    <property type="match status" value="1"/>
</dbReference>
<gene>
    <name evidence="15" type="ORF">AKJ09_10067</name>
</gene>
<dbReference type="OrthoDB" id="9807042at2"/>
<evidence type="ECO:0000256" key="8">
    <source>
        <dbReference type="ARBA" id="ARBA00022723"/>
    </source>
</evidence>
<dbReference type="GO" id="GO:0046872">
    <property type="term" value="F:metal ion binding"/>
    <property type="evidence" value="ECO:0007669"/>
    <property type="project" value="UniProtKB-UniRule"/>
</dbReference>
<dbReference type="PANTHER" id="PTHR30365">
    <property type="entry name" value="CYTOCHROME D UBIQUINOL OXIDASE"/>
    <property type="match status" value="1"/>
</dbReference>
<organism evidence="15 16">
    <name type="scientific">Labilithrix luteola</name>
    <dbReference type="NCBI Taxonomy" id="1391654"/>
    <lineage>
        <taxon>Bacteria</taxon>
        <taxon>Pseudomonadati</taxon>
        <taxon>Myxococcota</taxon>
        <taxon>Polyangia</taxon>
        <taxon>Polyangiales</taxon>
        <taxon>Labilitrichaceae</taxon>
        <taxon>Labilithrix</taxon>
    </lineage>
</organism>
<comment type="similarity">
    <text evidence="2 13">Belongs to the cytochrome ubiquinol oxidase subunit 1 family.</text>
</comment>
<name>A0A0K1QCD1_9BACT</name>
<feature type="transmembrane region" description="Helical" evidence="13">
    <location>
        <begin position="357"/>
        <end position="378"/>
    </location>
</feature>
<evidence type="ECO:0000256" key="14">
    <source>
        <dbReference type="SAM" id="MobiDB-lite"/>
    </source>
</evidence>
<dbReference type="GO" id="GO:0020037">
    <property type="term" value="F:heme binding"/>
    <property type="evidence" value="ECO:0007669"/>
    <property type="project" value="TreeGrafter"/>
</dbReference>
<feature type="transmembrane region" description="Helical" evidence="13">
    <location>
        <begin position="127"/>
        <end position="150"/>
    </location>
</feature>
<dbReference type="STRING" id="1391654.AKJ09_10067"/>
<dbReference type="RefSeq" id="WP_146654182.1">
    <property type="nucleotide sequence ID" value="NZ_CP012333.1"/>
</dbReference>
<evidence type="ECO:0000256" key="13">
    <source>
        <dbReference type="PIRNR" id="PIRNR006446"/>
    </source>
</evidence>
<keyword evidence="16" id="KW-1185">Reference proteome</keyword>
<dbReference type="AlphaFoldDB" id="A0A0K1QCD1"/>